<organism evidence="1 2">
    <name type="scientific">Clostridium estertheticum subsp. estertheticum</name>
    <dbReference type="NCBI Taxonomy" id="1552"/>
    <lineage>
        <taxon>Bacteria</taxon>
        <taxon>Bacillati</taxon>
        <taxon>Bacillota</taxon>
        <taxon>Clostridia</taxon>
        <taxon>Eubacteriales</taxon>
        <taxon>Clostridiaceae</taxon>
        <taxon>Clostridium</taxon>
    </lineage>
</organism>
<dbReference type="STRING" id="1552.A7L45_15785"/>
<evidence type="ECO:0000313" key="2">
    <source>
        <dbReference type="Proteomes" id="UP000182569"/>
    </source>
</evidence>
<dbReference type="InterPro" id="IPR035903">
    <property type="entry name" value="HesB-like_dom_sf"/>
</dbReference>
<reference evidence="2" key="1">
    <citation type="journal article" date="2016" name="Front. Microbiol.">
        <title>Complete Genome Sequence of Clostridium estertheticum DSM 8809, a Microbe Identified in Spoiled Vacuum Packed Beef.</title>
        <authorList>
            <person name="Yu Z."/>
            <person name="Gunn L."/>
            <person name="Brennan E."/>
            <person name="Reid R."/>
            <person name="Wall P.G."/>
            <person name="Gaora O.P."/>
            <person name="Hurley D."/>
            <person name="Bolton D."/>
            <person name="Fanning S."/>
        </authorList>
    </citation>
    <scope>NUCLEOTIDE SEQUENCE [LARGE SCALE GENOMIC DNA]</scope>
    <source>
        <strain evidence="2">DSM 8809</strain>
    </source>
</reference>
<evidence type="ECO:0000313" key="1">
    <source>
        <dbReference type="EMBL" id="APC41432.1"/>
    </source>
</evidence>
<dbReference type="SUPFAM" id="SSF89360">
    <property type="entry name" value="HesB-like domain"/>
    <property type="match status" value="1"/>
</dbReference>
<name>A0A1J0GKG1_9CLOT</name>
<protein>
    <recommendedName>
        <fullName evidence="3">FeS cluster biogenesis domain-containing protein</fullName>
    </recommendedName>
</protein>
<gene>
    <name evidence="1" type="ORF">A7L45_15785</name>
</gene>
<dbReference type="AlphaFoldDB" id="A0A1J0GKG1"/>
<evidence type="ECO:0008006" key="3">
    <source>
        <dbReference type="Google" id="ProtNLM"/>
    </source>
</evidence>
<accession>A0A1J0GKG1</accession>
<dbReference type="Proteomes" id="UP000182569">
    <property type="component" value="Chromosome"/>
</dbReference>
<keyword evidence="2" id="KW-1185">Reference proteome</keyword>
<dbReference type="OrthoDB" id="1934235at2"/>
<dbReference type="KEGG" id="ceu:A7L45_15785"/>
<proteinExistence type="predicted"/>
<dbReference type="RefSeq" id="WP_071613726.1">
    <property type="nucleotide sequence ID" value="NZ_CP015756.1"/>
</dbReference>
<sequence>MAQPLKIKISKIALDELMEMIQLDETCDSVRFVFDSACCKTSKVDIYLDNFKTGDIKNNIETLKILYDSTLLDNICELTIAYSDSRFWVKTTLTVDSKPSCPKHGSDSCGGCSGHCGSH</sequence>
<dbReference type="EMBL" id="CP015756">
    <property type="protein sequence ID" value="APC41432.1"/>
    <property type="molecule type" value="Genomic_DNA"/>
</dbReference>